<evidence type="ECO:0000256" key="3">
    <source>
        <dbReference type="ARBA" id="ARBA00022989"/>
    </source>
</evidence>
<dbReference type="InterPro" id="IPR002781">
    <property type="entry name" value="TM_pro_TauE-like"/>
</dbReference>
<feature type="transmembrane region" description="Helical" evidence="5">
    <location>
        <begin position="39"/>
        <end position="59"/>
    </location>
</feature>
<evidence type="ECO:0000256" key="5">
    <source>
        <dbReference type="RuleBase" id="RU363041"/>
    </source>
</evidence>
<comment type="similarity">
    <text evidence="5">Belongs to the 4-toluene sulfonate uptake permease (TSUP) (TC 2.A.102) family.</text>
</comment>
<name>A0A369QC81_9SPHN</name>
<protein>
    <recommendedName>
        <fullName evidence="5">Probable membrane transporter protein</fullName>
    </recommendedName>
</protein>
<comment type="subcellular location">
    <subcellularLocation>
        <location evidence="5">Cell membrane</location>
        <topology evidence="5">Multi-pass membrane protein</topology>
    </subcellularLocation>
    <subcellularLocation>
        <location evidence="1">Membrane</location>
        <topology evidence="1">Multi-pass membrane protein</topology>
    </subcellularLocation>
</comment>
<accession>A0A369QC81</accession>
<feature type="transmembrane region" description="Helical" evidence="5">
    <location>
        <begin position="134"/>
        <end position="162"/>
    </location>
</feature>
<dbReference type="Pfam" id="PF01925">
    <property type="entry name" value="TauE"/>
    <property type="match status" value="1"/>
</dbReference>
<keyword evidence="5" id="KW-1003">Cell membrane</keyword>
<sequence length="256" mass="26679">MQILLLVIAFAVTALLYASVGFGGGSTYTSLLALAEIDYRLIAPVSLICNVLVVAGGTWRFHRAGAIEWGRIWPLFAASLPLALVGGSLEVPREVFLGLLGLSLLVASALMLLRRGAGEPVAIVPPPTAKGMAATAATGGALGFLSGIVGIGGGVFLAPILYLTRWQSARAIAGTASAFILFNSLAGLAGQLSKDGRAEGVVQFWPLFVAVVLGGQIGSWLGAVRLPRRALEVGTALLILFVALRLLWQLFRSQFA</sequence>
<evidence type="ECO:0000313" key="7">
    <source>
        <dbReference type="Proteomes" id="UP000253727"/>
    </source>
</evidence>
<proteinExistence type="inferred from homology"/>
<evidence type="ECO:0000313" key="6">
    <source>
        <dbReference type="EMBL" id="RDC60846.1"/>
    </source>
</evidence>
<dbReference type="RefSeq" id="WP_115366923.1">
    <property type="nucleotide sequence ID" value="NZ_QBKA01000002.1"/>
</dbReference>
<reference evidence="6 7" key="1">
    <citation type="submission" date="2018-04" db="EMBL/GenBank/DDBJ databases">
        <title>Altererythrobacter sp. HME9302 genome sequencing and assembly.</title>
        <authorList>
            <person name="Kang H."/>
            <person name="Kim H."/>
            <person name="Joh K."/>
        </authorList>
    </citation>
    <scope>NUCLEOTIDE SEQUENCE [LARGE SCALE GENOMIC DNA]</scope>
    <source>
        <strain evidence="6 7">HME9302</strain>
    </source>
</reference>
<dbReference type="PANTHER" id="PTHR43701:SF5">
    <property type="entry name" value="MEMBRANE TRANSPORTER PROTEIN-RELATED"/>
    <property type="match status" value="1"/>
</dbReference>
<keyword evidence="7" id="KW-1185">Reference proteome</keyword>
<feature type="transmembrane region" description="Helical" evidence="5">
    <location>
        <begin position="201"/>
        <end position="221"/>
    </location>
</feature>
<evidence type="ECO:0000256" key="1">
    <source>
        <dbReference type="ARBA" id="ARBA00004141"/>
    </source>
</evidence>
<gene>
    <name evidence="6" type="ORF">HME9302_02062</name>
</gene>
<dbReference type="EMBL" id="QBKA01000002">
    <property type="protein sequence ID" value="RDC60846.1"/>
    <property type="molecule type" value="Genomic_DNA"/>
</dbReference>
<keyword evidence="4 5" id="KW-0472">Membrane</keyword>
<feature type="transmembrane region" description="Helical" evidence="5">
    <location>
        <begin position="71"/>
        <end position="89"/>
    </location>
</feature>
<keyword evidence="2 5" id="KW-0812">Transmembrane</keyword>
<keyword evidence="3 5" id="KW-1133">Transmembrane helix</keyword>
<feature type="transmembrane region" description="Helical" evidence="5">
    <location>
        <begin position="233"/>
        <end position="251"/>
    </location>
</feature>
<dbReference type="PANTHER" id="PTHR43701">
    <property type="entry name" value="MEMBRANE TRANSPORTER PROTEIN MJ0441-RELATED"/>
    <property type="match status" value="1"/>
</dbReference>
<feature type="transmembrane region" description="Helical" evidence="5">
    <location>
        <begin position="168"/>
        <end position="189"/>
    </location>
</feature>
<dbReference type="GO" id="GO:0005886">
    <property type="term" value="C:plasma membrane"/>
    <property type="evidence" value="ECO:0007669"/>
    <property type="project" value="UniProtKB-SubCell"/>
</dbReference>
<feature type="transmembrane region" description="Helical" evidence="5">
    <location>
        <begin position="95"/>
        <end position="113"/>
    </location>
</feature>
<organism evidence="6 7">
    <name type="scientific">Alteripontixanthobacter maritimus</name>
    <dbReference type="NCBI Taxonomy" id="2161824"/>
    <lineage>
        <taxon>Bacteria</taxon>
        <taxon>Pseudomonadati</taxon>
        <taxon>Pseudomonadota</taxon>
        <taxon>Alphaproteobacteria</taxon>
        <taxon>Sphingomonadales</taxon>
        <taxon>Erythrobacteraceae</taxon>
        <taxon>Alteripontixanthobacter</taxon>
    </lineage>
</organism>
<dbReference type="Proteomes" id="UP000253727">
    <property type="component" value="Unassembled WGS sequence"/>
</dbReference>
<dbReference type="AlphaFoldDB" id="A0A369QC81"/>
<comment type="caution">
    <text evidence="6">The sequence shown here is derived from an EMBL/GenBank/DDBJ whole genome shotgun (WGS) entry which is preliminary data.</text>
</comment>
<dbReference type="OrthoDB" id="560496at2"/>
<evidence type="ECO:0000256" key="4">
    <source>
        <dbReference type="ARBA" id="ARBA00023136"/>
    </source>
</evidence>
<dbReference type="InterPro" id="IPR051598">
    <property type="entry name" value="TSUP/Inactive_protease-like"/>
</dbReference>
<evidence type="ECO:0000256" key="2">
    <source>
        <dbReference type="ARBA" id="ARBA00022692"/>
    </source>
</evidence>